<accession>A0A2D4GP79</accession>
<dbReference type="AlphaFoldDB" id="A0A2D4GP79"/>
<feature type="compositionally biased region" description="Polar residues" evidence="1">
    <location>
        <begin position="13"/>
        <end position="28"/>
    </location>
</feature>
<reference evidence="2" key="1">
    <citation type="submission" date="2017-07" db="EMBL/GenBank/DDBJ databases">
        <authorList>
            <person name="Mikheyev A."/>
            <person name="Grau M."/>
        </authorList>
    </citation>
    <scope>NUCLEOTIDE SEQUENCE</scope>
    <source>
        <tissue evidence="2">Venom_gland</tissue>
    </source>
</reference>
<feature type="compositionally biased region" description="Basic and acidic residues" evidence="1">
    <location>
        <begin position="77"/>
        <end position="103"/>
    </location>
</feature>
<reference evidence="2" key="2">
    <citation type="submission" date="2017-11" db="EMBL/GenBank/DDBJ databases">
        <title>Coralsnake Venomics: Analyses of Venom Gland Transcriptomes and Proteomes of Six Brazilian Taxa.</title>
        <authorList>
            <person name="Aird S.D."/>
            <person name="Jorge da Silva N."/>
            <person name="Qiu L."/>
            <person name="Villar-Briones A."/>
            <person name="Aparecida-Saddi V."/>
            <person name="Campos-Telles M.P."/>
            <person name="Grau M."/>
            <person name="Mikheyev A.S."/>
        </authorList>
    </citation>
    <scope>NUCLEOTIDE SEQUENCE</scope>
    <source>
        <tissue evidence="2">Venom_gland</tissue>
    </source>
</reference>
<dbReference type="EMBL" id="IACJ01147105">
    <property type="protein sequence ID" value="LAA61534.1"/>
    <property type="molecule type" value="Transcribed_RNA"/>
</dbReference>
<feature type="region of interest" description="Disordered" evidence="1">
    <location>
        <begin position="1"/>
        <end position="35"/>
    </location>
</feature>
<evidence type="ECO:0000313" key="2">
    <source>
        <dbReference type="EMBL" id="LAA61534.1"/>
    </source>
</evidence>
<protein>
    <submittedName>
        <fullName evidence="2">Uncharacterized protein</fullName>
    </submittedName>
</protein>
<feature type="region of interest" description="Disordered" evidence="1">
    <location>
        <begin position="73"/>
        <end position="103"/>
    </location>
</feature>
<proteinExistence type="predicted"/>
<sequence length="103" mass="11927">MEPNMEIKEDSLRNNQPPESGNFQALESNSDHPFEPTLHVEQATNENYSVKENHYHPVLIPVQSMPELLRDTLQSKATERSDKSLPEDRIQVSESRHPQEHLQ</sequence>
<name>A0A2D4GP79_MICCO</name>
<organism evidence="2">
    <name type="scientific">Micrurus corallinus</name>
    <name type="common">Brazilian coral snake</name>
    <dbReference type="NCBI Taxonomy" id="54390"/>
    <lineage>
        <taxon>Eukaryota</taxon>
        <taxon>Metazoa</taxon>
        <taxon>Chordata</taxon>
        <taxon>Craniata</taxon>
        <taxon>Vertebrata</taxon>
        <taxon>Euteleostomi</taxon>
        <taxon>Lepidosauria</taxon>
        <taxon>Squamata</taxon>
        <taxon>Bifurcata</taxon>
        <taxon>Unidentata</taxon>
        <taxon>Episquamata</taxon>
        <taxon>Toxicofera</taxon>
        <taxon>Serpentes</taxon>
        <taxon>Colubroidea</taxon>
        <taxon>Elapidae</taxon>
        <taxon>Elapinae</taxon>
        <taxon>Micrurus</taxon>
    </lineage>
</organism>
<evidence type="ECO:0000256" key="1">
    <source>
        <dbReference type="SAM" id="MobiDB-lite"/>
    </source>
</evidence>
<feature type="compositionally biased region" description="Basic and acidic residues" evidence="1">
    <location>
        <begin position="1"/>
        <end position="12"/>
    </location>
</feature>